<keyword evidence="4" id="KW-1185">Reference proteome</keyword>
<evidence type="ECO:0000259" key="2">
    <source>
        <dbReference type="SMART" id="SM00829"/>
    </source>
</evidence>
<sequence>MKAIVQDRYGSTDVLRLNDIAKPVPGDGEVLVRVRAAGVDPGVWHLMTGLPYALRVMGYGVRVPKVRVRGRDVAGSVEAVGRNVTRFKPGDEVFGTCEGSFAEYVCAREDRLALKPVNLTFEQAAAVPISAVSALQGLRDAGQIQRGHKVLVIGAAGGVGAFAVQLAKMFGADVTGVCSTSKLELVRSLGADEVIDYTREDFVDGVRHFDLVLDTAGNRSLSHLRRALTPKGTLVIVGGEGGGRWFGGTDRVLRALLLAPFVSQRLRGLVSTERAEDFQLLREIIESGEVAPVIDRTYPLHEAGEAIQYVHKGHTCGKVVVTV</sequence>
<gene>
    <name evidence="3" type="ORF">ACFFQA_17680</name>
</gene>
<evidence type="ECO:0000313" key="3">
    <source>
        <dbReference type="EMBL" id="MFB9905768.1"/>
    </source>
</evidence>
<reference evidence="3 4" key="1">
    <citation type="submission" date="2024-09" db="EMBL/GenBank/DDBJ databases">
        <authorList>
            <person name="Sun Q."/>
            <person name="Mori K."/>
        </authorList>
    </citation>
    <scope>NUCLEOTIDE SEQUENCE [LARGE SCALE GENOMIC DNA]</scope>
    <source>
        <strain evidence="3 4">TBRC 7907</strain>
    </source>
</reference>
<dbReference type="InterPro" id="IPR011032">
    <property type="entry name" value="GroES-like_sf"/>
</dbReference>
<dbReference type="CDD" id="cd08267">
    <property type="entry name" value="MDR1"/>
    <property type="match status" value="1"/>
</dbReference>
<dbReference type="InterPro" id="IPR002364">
    <property type="entry name" value="Quin_OxRdtase/zeta-crystal_CS"/>
</dbReference>
<protein>
    <submittedName>
        <fullName evidence="3">NAD(P)-dependent alcohol dehydrogenase</fullName>
    </submittedName>
</protein>
<keyword evidence="1" id="KW-0560">Oxidoreductase</keyword>
<dbReference type="Proteomes" id="UP001589693">
    <property type="component" value="Unassembled WGS sequence"/>
</dbReference>
<dbReference type="SMART" id="SM00829">
    <property type="entry name" value="PKS_ER"/>
    <property type="match status" value="1"/>
</dbReference>
<organism evidence="3 4">
    <name type="scientific">Allokutzneria oryzae</name>
    <dbReference type="NCBI Taxonomy" id="1378989"/>
    <lineage>
        <taxon>Bacteria</taxon>
        <taxon>Bacillati</taxon>
        <taxon>Actinomycetota</taxon>
        <taxon>Actinomycetes</taxon>
        <taxon>Pseudonocardiales</taxon>
        <taxon>Pseudonocardiaceae</taxon>
        <taxon>Allokutzneria</taxon>
    </lineage>
</organism>
<dbReference type="Pfam" id="PF08240">
    <property type="entry name" value="ADH_N"/>
    <property type="match status" value="1"/>
</dbReference>
<dbReference type="Gene3D" id="3.40.50.720">
    <property type="entry name" value="NAD(P)-binding Rossmann-like Domain"/>
    <property type="match status" value="1"/>
</dbReference>
<feature type="domain" description="Enoyl reductase (ER)" evidence="2">
    <location>
        <begin position="10"/>
        <end position="321"/>
    </location>
</feature>
<accession>A0ABV5ZXZ1</accession>
<dbReference type="EMBL" id="JBHLZU010000015">
    <property type="protein sequence ID" value="MFB9905768.1"/>
    <property type="molecule type" value="Genomic_DNA"/>
</dbReference>
<dbReference type="InterPro" id="IPR050700">
    <property type="entry name" value="YIM1/Zinc_Alcohol_DH_Fams"/>
</dbReference>
<name>A0ABV5ZXZ1_9PSEU</name>
<evidence type="ECO:0000256" key="1">
    <source>
        <dbReference type="ARBA" id="ARBA00023002"/>
    </source>
</evidence>
<proteinExistence type="predicted"/>
<evidence type="ECO:0000313" key="4">
    <source>
        <dbReference type="Proteomes" id="UP001589693"/>
    </source>
</evidence>
<dbReference type="RefSeq" id="WP_377853104.1">
    <property type="nucleotide sequence ID" value="NZ_JBHLZU010000015.1"/>
</dbReference>
<dbReference type="SUPFAM" id="SSF50129">
    <property type="entry name" value="GroES-like"/>
    <property type="match status" value="1"/>
</dbReference>
<dbReference type="PANTHER" id="PTHR11695:SF294">
    <property type="entry name" value="RETICULON-4-INTERACTING PROTEIN 1, MITOCHONDRIAL"/>
    <property type="match status" value="1"/>
</dbReference>
<dbReference type="PANTHER" id="PTHR11695">
    <property type="entry name" value="ALCOHOL DEHYDROGENASE RELATED"/>
    <property type="match status" value="1"/>
</dbReference>
<dbReference type="InterPro" id="IPR020843">
    <property type="entry name" value="ER"/>
</dbReference>
<dbReference type="Gene3D" id="3.90.180.10">
    <property type="entry name" value="Medium-chain alcohol dehydrogenases, catalytic domain"/>
    <property type="match status" value="1"/>
</dbReference>
<dbReference type="InterPro" id="IPR036291">
    <property type="entry name" value="NAD(P)-bd_dom_sf"/>
</dbReference>
<dbReference type="InterPro" id="IPR013154">
    <property type="entry name" value="ADH-like_N"/>
</dbReference>
<dbReference type="PROSITE" id="PS01162">
    <property type="entry name" value="QOR_ZETA_CRYSTAL"/>
    <property type="match status" value="1"/>
</dbReference>
<dbReference type="Pfam" id="PF13602">
    <property type="entry name" value="ADH_zinc_N_2"/>
    <property type="match status" value="1"/>
</dbReference>
<comment type="caution">
    <text evidence="3">The sequence shown here is derived from an EMBL/GenBank/DDBJ whole genome shotgun (WGS) entry which is preliminary data.</text>
</comment>
<dbReference type="SUPFAM" id="SSF51735">
    <property type="entry name" value="NAD(P)-binding Rossmann-fold domains"/>
    <property type="match status" value="1"/>
</dbReference>